<proteinExistence type="predicted"/>
<dbReference type="PROSITE" id="PS00409">
    <property type="entry name" value="PROKAR_NTER_METHYL"/>
    <property type="match status" value="1"/>
</dbReference>
<keyword evidence="3" id="KW-1133">Transmembrane helix</keyword>
<evidence type="ECO:0000313" key="4">
    <source>
        <dbReference type="EMBL" id="CAH2715376.1"/>
    </source>
</evidence>
<dbReference type="PIRSF" id="PIRSF021292">
    <property type="entry name" value="Competence_ComGD"/>
    <property type="match status" value="1"/>
</dbReference>
<dbReference type="InterPro" id="IPR016785">
    <property type="entry name" value="ComGD"/>
</dbReference>
<keyword evidence="5" id="KW-1185">Reference proteome</keyword>
<dbReference type="InterPro" id="IPR045584">
    <property type="entry name" value="Pilin-like"/>
</dbReference>
<comment type="caution">
    <text evidence="4">The sequence shown here is derived from an EMBL/GenBank/DDBJ whole genome shotgun (WGS) entry which is preliminary data.</text>
</comment>
<evidence type="ECO:0000313" key="5">
    <source>
        <dbReference type="Proteomes" id="UP000838308"/>
    </source>
</evidence>
<comment type="subcellular location">
    <subcellularLocation>
        <location evidence="1">Cell surface</location>
    </subcellularLocation>
</comment>
<evidence type="ECO:0008006" key="6">
    <source>
        <dbReference type="Google" id="ProtNLM"/>
    </source>
</evidence>
<dbReference type="RefSeq" id="WP_248735659.1">
    <property type="nucleotide sequence ID" value="NZ_CALBWS010000016.1"/>
</dbReference>
<dbReference type="Proteomes" id="UP000838308">
    <property type="component" value="Unassembled WGS sequence"/>
</dbReference>
<reference evidence="4" key="1">
    <citation type="submission" date="2022-04" db="EMBL/GenBank/DDBJ databases">
        <authorList>
            <person name="Criscuolo A."/>
        </authorList>
    </citation>
    <scope>NUCLEOTIDE SEQUENCE</scope>
    <source>
        <strain evidence="4">CIP111895</strain>
    </source>
</reference>
<accession>A0ABM9ERY6</accession>
<evidence type="ECO:0000256" key="3">
    <source>
        <dbReference type="SAM" id="Phobius"/>
    </source>
</evidence>
<dbReference type="NCBIfam" id="TIGR02532">
    <property type="entry name" value="IV_pilin_GFxxxE"/>
    <property type="match status" value="1"/>
</dbReference>
<dbReference type="SUPFAM" id="SSF54523">
    <property type="entry name" value="Pili subunits"/>
    <property type="match status" value="1"/>
</dbReference>
<protein>
    <recommendedName>
        <fullName evidence="6">Competence protein ComG</fullName>
    </recommendedName>
</protein>
<keyword evidence="3" id="KW-0812">Transmembrane</keyword>
<gene>
    <name evidence="4" type="ORF">BACCIP111895_02560</name>
</gene>
<evidence type="ECO:0000256" key="1">
    <source>
        <dbReference type="ARBA" id="ARBA00004241"/>
    </source>
</evidence>
<keyword evidence="2" id="KW-0178">Competence</keyword>
<feature type="transmembrane region" description="Helical" evidence="3">
    <location>
        <begin position="7"/>
        <end position="31"/>
    </location>
</feature>
<organism evidence="4 5">
    <name type="scientific">Neobacillus rhizosphaerae</name>
    <dbReference type="NCBI Taxonomy" id="2880965"/>
    <lineage>
        <taxon>Bacteria</taxon>
        <taxon>Bacillati</taxon>
        <taxon>Bacillota</taxon>
        <taxon>Bacilli</taxon>
        <taxon>Bacillales</taxon>
        <taxon>Bacillaceae</taxon>
        <taxon>Neobacillus</taxon>
    </lineage>
</organism>
<dbReference type="NCBIfam" id="NF040982">
    <property type="entry name" value="ComGD"/>
    <property type="match status" value="1"/>
</dbReference>
<evidence type="ECO:0000256" key="2">
    <source>
        <dbReference type="ARBA" id="ARBA00023287"/>
    </source>
</evidence>
<keyword evidence="3" id="KW-0472">Membrane</keyword>
<name>A0ABM9ERY6_9BACI</name>
<dbReference type="InterPro" id="IPR012902">
    <property type="entry name" value="N_methyl_site"/>
</dbReference>
<dbReference type="EMBL" id="CALBWS010000016">
    <property type="protein sequence ID" value="CAH2715376.1"/>
    <property type="molecule type" value="Genomic_DNA"/>
</dbReference>
<dbReference type="Pfam" id="PF07963">
    <property type="entry name" value="N_methyl"/>
    <property type="match status" value="1"/>
</dbReference>
<sequence length="146" mass="17047">MIINQKGFTLIESLVVLSIFMIISSVTVFSLKPQHSMIEDEAFLTQLKADLYYAQNYAISHQHEVSVVFVPSQYRYYMILDTELPPIVERNYSTNIYLTEGSIPLYFKFLIDGNINKFGSFFIQTKKRNYKINFLIGKGRFYVAEQ</sequence>